<dbReference type="PANTHER" id="PTHR43861">
    <property type="entry name" value="TRANS-ACONITATE 2-METHYLTRANSFERASE-RELATED"/>
    <property type="match status" value="1"/>
</dbReference>
<accession>I3D5A1</accession>
<dbReference type="PATRIC" id="fig|859350.6.peg.136"/>
<comment type="caution">
    <text evidence="1">The sequence shown here is derived from an EMBL/GenBank/DDBJ whole genome shotgun (WGS) entry which is preliminary data.</text>
</comment>
<dbReference type="Pfam" id="PF13489">
    <property type="entry name" value="Methyltransf_23"/>
    <property type="match status" value="1"/>
</dbReference>
<reference evidence="1 2" key="1">
    <citation type="journal article" date="2012" name="J. Bacteriol.">
        <title>Genome sequence of "Candidatus Nitrosopumilus salaria" BD31, an ammonia-oxidizing archaeon from the San Francisco Bay estuary.</title>
        <authorList>
            <person name="Mosier A.C."/>
            <person name="Allen E.E."/>
            <person name="Kim M."/>
            <person name="Ferriera S."/>
            <person name="Francis C.A."/>
        </authorList>
    </citation>
    <scope>NUCLEOTIDE SEQUENCE [LARGE SCALE GENOMIC DNA]</scope>
    <source>
        <strain evidence="1 2">BD31</strain>
    </source>
</reference>
<sequence>MSEPNLKKISKIRETLLRLNLINEENVEVYSKKTRDNNNLTVYKDNNTKIVFIDEYYVGDEEYENGDYRNKVIPSMRSQSGSLEDTVDNERRYKKYRQFVVNKNICDYGCGEGNFLRLAKRSAKSVLGIELQKNFNDTLNNEGIKCITKLNELTEPVDTCFMFHCLEHLPDPVCTLKEIFQKLKPDGEGKIVIEVPHARDFLLDQLQWNSFKNFTLWSQHLVLHTRNSLELFLIDSGFKNVHIEGVQRYNIANHLNWLMNNKPGGHENPLSIIETESLKNSYSEALSRIDANDTLVAIATT</sequence>
<dbReference type="SUPFAM" id="SSF53335">
    <property type="entry name" value="S-adenosyl-L-methionine-dependent methyltransferases"/>
    <property type="match status" value="1"/>
</dbReference>
<dbReference type="GO" id="GO:0008168">
    <property type="term" value="F:methyltransferase activity"/>
    <property type="evidence" value="ECO:0007669"/>
    <property type="project" value="UniProtKB-KW"/>
</dbReference>
<proteinExistence type="predicted"/>
<keyword evidence="1" id="KW-0808">Transferase</keyword>
<dbReference type="RefSeq" id="WP_008296844.1">
    <property type="nucleotide sequence ID" value="NZ_AEXL02000016.1"/>
</dbReference>
<keyword evidence="1" id="KW-0489">Methyltransferase</keyword>
<name>I3D5A1_9ARCH</name>
<evidence type="ECO:0000313" key="2">
    <source>
        <dbReference type="Proteomes" id="UP000003423"/>
    </source>
</evidence>
<dbReference type="CDD" id="cd02440">
    <property type="entry name" value="AdoMet_MTases"/>
    <property type="match status" value="1"/>
</dbReference>
<keyword evidence="2" id="KW-1185">Reference proteome</keyword>
<dbReference type="GO" id="GO:0032259">
    <property type="term" value="P:methylation"/>
    <property type="evidence" value="ECO:0007669"/>
    <property type="project" value="UniProtKB-KW"/>
</dbReference>
<dbReference type="InterPro" id="IPR029063">
    <property type="entry name" value="SAM-dependent_MTases_sf"/>
</dbReference>
<dbReference type="Gene3D" id="3.40.50.150">
    <property type="entry name" value="Vaccinia Virus protein VP39"/>
    <property type="match status" value="1"/>
</dbReference>
<dbReference type="OrthoDB" id="5011at2157"/>
<protein>
    <submittedName>
        <fullName evidence="1">Methyltransferase domain protein</fullName>
    </submittedName>
</protein>
<organism evidence="1 2">
    <name type="scientific">Candidatus Nitrosopumilus salarius BD31</name>
    <dbReference type="NCBI Taxonomy" id="859350"/>
    <lineage>
        <taxon>Archaea</taxon>
        <taxon>Nitrososphaerota</taxon>
        <taxon>Nitrososphaeria</taxon>
        <taxon>Nitrosopumilales</taxon>
        <taxon>Nitrosopumilaceae</taxon>
        <taxon>Nitrosopumilus</taxon>
    </lineage>
</organism>
<dbReference type="Proteomes" id="UP000003423">
    <property type="component" value="Unassembled WGS sequence"/>
</dbReference>
<gene>
    <name evidence="1" type="ORF">BD31_I0478</name>
</gene>
<dbReference type="AlphaFoldDB" id="I3D5A1"/>
<dbReference type="EMBL" id="AEXL02000016">
    <property type="protein sequence ID" value="EIJ66894.1"/>
    <property type="molecule type" value="Genomic_DNA"/>
</dbReference>
<evidence type="ECO:0000313" key="1">
    <source>
        <dbReference type="EMBL" id="EIJ66894.1"/>
    </source>
</evidence>